<evidence type="ECO:0000313" key="4">
    <source>
        <dbReference type="EMBL" id="SVC41464.1"/>
    </source>
</evidence>
<organism evidence="4">
    <name type="scientific">marine metagenome</name>
    <dbReference type="NCBI Taxonomy" id="408172"/>
    <lineage>
        <taxon>unclassified sequences</taxon>
        <taxon>metagenomes</taxon>
        <taxon>ecological metagenomes</taxon>
    </lineage>
</organism>
<gene>
    <name evidence="4" type="ORF">METZ01_LOCUS294318</name>
</gene>
<dbReference type="GO" id="GO:0016757">
    <property type="term" value="F:glycosyltransferase activity"/>
    <property type="evidence" value="ECO:0007669"/>
    <property type="project" value="UniProtKB-KW"/>
</dbReference>
<dbReference type="AlphaFoldDB" id="A0A382LXI5"/>
<evidence type="ECO:0000256" key="1">
    <source>
        <dbReference type="ARBA" id="ARBA00022676"/>
    </source>
</evidence>
<keyword evidence="1" id="KW-0328">Glycosyltransferase</keyword>
<dbReference type="PANTHER" id="PTHR12526">
    <property type="entry name" value="GLYCOSYLTRANSFERASE"/>
    <property type="match status" value="1"/>
</dbReference>
<dbReference type="Gene3D" id="3.40.50.2000">
    <property type="entry name" value="Glycogen Phosphorylase B"/>
    <property type="match status" value="1"/>
</dbReference>
<dbReference type="InterPro" id="IPR001296">
    <property type="entry name" value="Glyco_trans_1"/>
</dbReference>
<dbReference type="EMBL" id="UINC01089951">
    <property type="protein sequence ID" value="SVC41464.1"/>
    <property type="molecule type" value="Genomic_DNA"/>
</dbReference>
<protein>
    <recommendedName>
        <fullName evidence="3">Glycosyl transferase family 1 domain-containing protein</fullName>
    </recommendedName>
</protein>
<dbReference type="Pfam" id="PF00534">
    <property type="entry name" value="Glycos_transf_1"/>
    <property type="match status" value="1"/>
</dbReference>
<proteinExistence type="predicted"/>
<name>A0A382LXI5_9ZZZZ</name>
<dbReference type="PANTHER" id="PTHR12526:SF629">
    <property type="entry name" value="TEICHURONIC ACID BIOSYNTHESIS GLYCOSYLTRANSFERASE TUAH-RELATED"/>
    <property type="match status" value="1"/>
</dbReference>
<feature type="non-terminal residue" evidence="4">
    <location>
        <position position="1"/>
    </location>
</feature>
<evidence type="ECO:0000259" key="3">
    <source>
        <dbReference type="Pfam" id="PF00534"/>
    </source>
</evidence>
<keyword evidence="2" id="KW-0808">Transferase</keyword>
<feature type="domain" description="Glycosyl transferase family 1" evidence="3">
    <location>
        <begin position="16"/>
        <end position="179"/>
    </location>
</feature>
<dbReference type="SUPFAM" id="SSF53756">
    <property type="entry name" value="UDP-Glycosyltransferase/glycogen phosphorylase"/>
    <property type="match status" value="1"/>
</dbReference>
<reference evidence="4" key="1">
    <citation type="submission" date="2018-05" db="EMBL/GenBank/DDBJ databases">
        <authorList>
            <person name="Lanie J.A."/>
            <person name="Ng W.-L."/>
            <person name="Kazmierczak K.M."/>
            <person name="Andrzejewski T.M."/>
            <person name="Davidsen T.M."/>
            <person name="Wayne K.J."/>
            <person name="Tettelin H."/>
            <person name="Glass J.I."/>
            <person name="Rusch D."/>
            <person name="Podicherti R."/>
            <person name="Tsui H.-C.T."/>
            <person name="Winkler M.E."/>
        </authorList>
    </citation>
    <scope>NUCLEOTIDE SEQUENCE</scope>
</reference>
<evidence type="ECO:0000256" key="2">
    <source>
        <dbReference type="ARBA" id="ARBA00022679"/>
    </source>
</evidence>
<accession>A0A382LXI5</accession>
<sequence length="206" mass="23406">NINFKRLFVGADDRLFSPEQTAKPKNNFHVMFIGKFIPLHGIEKIIESAGILKSETDIIFTLVGLGQLRSEIEKKMNEWGLDNVRLVDWIPYNQLSQKMAEADLLLGIFGDSDKAKRVIPNKLFQTLAVGKPSLTADTPAIRELLIPDEHIFTSEPTPDKIAEKIRFIRTHEITRCMVSINGHRFFHEKLSIEKLGAELKTILKDA</sequence>